<dbReference type="InterPro" id="IPR001356">
    <property type="entry name" value="HD"/>
</dbReference>
<evidence type="ECO:0000256" key="3">
    <source>
        <dbReference type="ARBA" id="ARBA00023015"/>
    </source>
</evidence>
<dbReference type="CDD" id="cd00086">
    <property type="entry name" value="homeodomain"/>
    <property type="match status" value="1"/>
</dbReference>
<dbReference type="GO" id="GO:0005634">
    <property type="term" value="C:nucleus"/>
    <property type="evidence" value="ECO:0007669"/>
    <property type="project" value="UniProtKB-SubCell"/>
</dbReference>
<dbReference type="PANTHER" id="PTHR45946">
    <property type="entry name" value="HOMEOBOX PROTEIN ROUGH-RELATED"/>
    <property type="match status" value="1"/>
</dbReference>
<keyword evidence="5 8" id="KW-0371">Homeobox</keyword>
<keyword evidence="3" id="KW-0805">Transcription regulation</keyword>
<feature type="compositionally biased region" description="Low complexity" evidence="10">
    <location>
        <begin position="288"/>
        <end position="299"/>
    </location>
</feature>
<dbReference type="InterPro" id="IPR009057">
    <property type="entry name" value="Homeodomain-like_sf"/>
</dbReference>
<gene>
    <name evidence="12" type="primary">HoxC1a</name>
</gene>
<evidence type="ECO:0000313" key="12">
    <source>
        <dbReference type="EMBL" id="AEE90192.1"/>
    </source>
</evidence>
<evidence type="ECO:0000256" key="7">
    <source>
        <dbReference type="ARBA" id="ARBA00023242"/>
    </source>
</evidence>
<keyword evidence="2" id="KW-0217">Developmental protein</keyword>
<reference evidence="12" key="1">
    <citation type="journal article" date="2012" name="PLoS ONE">
        <title>Primitive Duplicate Hox Clusters in the European Eel's Genome.</title>
        <authorList>
            <person name="Henkel C.V."/>
            <person name="Burgerhout E."/>
            <person name="de Wijze D.L."/>
            <person name="Dirks R.P."/>
            <person name="Minegishi Y."/>
            <person name="Jansen H.J."/>
            <person name="Spaink H.P."/>
            <person name="Dufour S."/>
            <person name="Weltzien F.A."/>
            <person name="Tsukamoto K."/>
            <person name="van den Thillart G.E."/>
        </authorList>
    </citation>
    <scope>NUCLEOTIDE SEQUENCE</scope>
</reference>
<dbReference type="FunFam" id="1.10.10.60:FF:000113">
    <property type="entry name" value="homeobox protein Hox-B1"/>
    <property type="match status" value="1"/>
</dbReference>
<dbReference type="SUPFAM" id="SSF46689">
    <property type="entry name" value="Homeodomain-like"/>
    <property type="match status" value="1"/>
</dbReference>
<dbReference type="GO" id="GO:0000978">
    <property type="term" value="F:RNA polymerase II cis-regulatory region sequence-specific DNA binding"/>
    <property type="evidence" value="ECO:0007669"/>
    <property type="project" value="TreeGrafter"/>
</dbReference>
<evidence type="ECO:0000256" key="10">
    <source>
        <dbReference type="SAM" id="MobiDB-lite"/>
    </source>
</evidence>
<accession>F6MYC4</accession>
<dbReference type="InterPro" id="IPR017970">
    <property type="entry name" value="Homeobox_CS"/>
</dbReference>
<dbReference type="Pfam" id="PF00046">
    <property type="entry name" value="Homeodomain"/>
    <property type="match status" value="1"/>
</dbReference>
<keyword evidence="4 8" id="KW-0238">DNA-binding</keyword>
<evidence type="ECO:0000256" key="4">
    <source>
        <dbReference type="ARBA" id="ARBA00023125"/>
    </source>
</evidence>
<organism evidence="12">
    <name type="scientific">Anguilla anguilla</name>
    <name type="common">European freshwater eel</name>
    <name type="synonym">Muraena anguilla</name>
    <dbReference type="NCBI Taxonomy" id="7936"/>
    <lineage>
        <taxon>Eukaryota</taxon>
        <taxon>Metazoa</taxon>
        <taxon>Chordata</taxon>
        <taxon>Craniata</taxon>
        <taxon>Vertebrata</taxon>
        <taxon>Euteleostomi</taxon>
        <taxon>Actinopterygii</taxon>
        <taxon>Neopterygii</taxon>
        <taxon>Teleostei</taxon>
        <taxon>Anguilliformes</taxon>
        <taxon>Anguillidae</taxon>
        <taxon>Anguilla</taxon>
    </lineage>
</organism>
<dbReference type="EMBL" id="JF891397">
    <property type="protein sequence ID" value="AEE90192.1"/>
    <property type="molecule type" value="Genomic_DNA"/>
</dbReference>
<dbReference type="Gene3D" id="1.10.10.60">
    <property type="entry name" value="Homeodomain-like"/>
    <property type="match status" value="1"/>
</dbReference>
<evidence type="ECO:0000256" key="5">
    <source>
        <dbReference type="ARBA" id="ARBA00023155"/>
    </source>
</evidence>
<dbReference type="GO" id="GO:0000981">
    <property type="term" value="F:DNA-binding transcription factor activity, RNA polymerase II-specific"/>
    <property type="evidence" value="ECO:0007669"/>
    <property type="project" value="InterPro"/>
</dbReference>
<dbReference type="PROSITE" id="PS50071">
    <property type="entry name" value="HOMEOBOX_2"/>
    <property type="match status" value="1"/>
</dbReference>
<sequence length="342" mass="37820">MNSYQELICNGESNAQYSGGYLPAEARLPHLEKRTTLKFSCGSEEGRYALGTEFPLRHRVSPFPSTAPAPPQQYGFANANDAFHTGSLHIAFGATSAYAQNQGYPSTATCSHLSHPATSYPNAPELDFSRPGYQPKKEILANLTGHHSGFGSLKRQSQLHTQEITKIHLTVTDSPSNSNDVTQQPQPDNSYLNKTFQWMKVKRNQHRAGEFKTCVFRVHNTGGAPRTNFTTKQLTELEKEFHFNKYLTRARRVEIACAMQLNETQVKIWFQNRRMKQKKREKEGLALAPPASSGSGPEDSPSEKSDAGSSPASSPPLPKPLPPDTDTSDSTPSIQTEVCCHV</sequence>
<dbReference type="PANTHER" id="PTHR45946:SF5">
    <property type="entry name" value="HOMEOBOX PROTEIN HOX-B1"/>
    <property type="match status" value="1"/>
</dbReference>
<feature type="compositionally biased region" description="Pro residues" evidence="10">
    <location>
        <begin position="313"/>
        <end position="323"/>
    </location>
</feature>
<proteinExistence type="predicted"/>
<evidence type="ECO:0000256" key="1">
    <source>
        <dbReference type="ARBA" id="ARBA00004123"/>
    </source>
</evidence>
<dbReference type="AlphaFoldDB" id="F6MYC4"/>
<feature type="compositionally biased region" description="Low complexity" evidence="10">
    <location>
        <begin position="324"/>
        <end position="333"/>
    </location>
</feature>
<dbReference type="PRINTS" id="PR00024">
    <property type="entry name" value="HOMEOBOX"/>
</dbReference>
<evidence type="ECO:0000256" key="9">
    <source>
        <dbReference type="RuleBase" id="RU000682"/>
    </source>
</evidence>
<name>F6MYC4_ANGAN</name>
<dbReference type="InterPro" id="IPR020479">
    <property type="entry name" value="HD_metazoa"/>
</dbReference>
<evidence type="ECO:0000256" key="8">
    <source>
        <dbReference type="PROSITE-ProRule" id="PRU00108"/>
    </source>
</evidence>
<feature type="region of interest" description="Disordered" evidence="10">
    <location>
        <begin position="279"/>
        <end position="342"/>
    </location>
</feature>
<keyword evidence="7 8" id="KW-0539">Nucleus</keyword>
<dbReference type="PROSITE" id="PS00027">
    <property type="entry name" value="HOMEOBOX_1"/>
    <property type="match status" value="1"/>
</dbReference>
<comment type="subcellular location">
    <subcellularLocation>
        <location evidence="1 8 9">Nucleus</location>
    </subcellularLocation>
</comment>
<dbReference type="InterPro" id="IPR046327">
    <property type="entry name" value="HXA1/B1/D1"/>
</dbReference>
<feature type="domain" description="Homeobox" evidence="11">
    <location>
        <begin position="220"/>
        <end position="280"/>
    </location>
</feature>
<feature type="DNA-binding region" description="Homeobox" evidence="8">
    <location>
        <begin position="222"/>
        <end position="281"/>
    </location>
</feature>
<evidence type="ECO:0000259" key="11">
    <source>
        <dbReference type="PROSITE" id="PS50071"/>
    </source>
</evidence>
<evidence type="ECO:0000256" key="2">
    <source>
        <dbReference type="ARBA" id="ARBA00022473"/>
    </source>
</evidence>
<protein>
    <submittedName>
        <fullName evidence="12">Homeobox C1a</fullName>
    </submittedName>
</protein>
<keyword evidence="6" id="KW-0804">Transcription</keyword>
<evidence type="ECO:0000256" key="6">
    <source>
        <dbReference type="ARBA" id="ARBA00023163"/>
    </source>
</evidence>
<dbReference type="SMART" id="SM00389">
    <property type="entry name" value="HOX"/>
    <property type="match status" value="1"/>
</dbReference>